<dbReference type="AlphaFoldDB" id="A0A852RNF2"/>
<dbReference type="Gene3D" id="2.60.40.10">
    <property type="entry name" value="Immunoglobulins"/>
    <property type="match status" value="3"/>
</dbReference>
<dbReference type="InterPro" id="IPR013783">
    <property type="entry name" value="Ig-like_fold"/>
</dbReference>
<gene>
    <name evidence="3" type="ORF">BJ958_003745</name>
</gene>
<feature type="chain" id="PRO_5038437434" description="Signal peptidase I" evidence="2">
    <location>
        <begin position="23"/>
        <end position="600"/>
    </location>
</feature>
<comment type="caution">
    <text evidence="3">The sequence shown here is derived from an EMBL/GenBank/DDBJ whole genome shotgun (WGS) entry which is preliminary data.</text>
</comment>
<dbReference type="GO" id="GO:0005975">
    <property type="term" value="P:carbohydrate metabolic process"/>
    <property type="evidence" value="ECO:0007669"/>
    <property type="project" value="UniProtKB-ARBA"/>
</dbReference>
<accession>A0A852RNF2</accession>
<dbReference type="EMBL" id="JACCBF010000001">
    <property type="protein sequence ID" value="NYD32199.1"/>
    <property type="molecule type" value="Genomic_DNA"/>
</dbReference>
<feature type="region of interest" description="Disordered" evidence="1">
    <location>
        <begin position="574"/>
        <end position="600"/>
    </location>
</feature>
<evidence type="ECO:0000256" key="1">
    <source>
        <dbReference type="SAM" id="MobiDB-lite"/>
    </source>
</evidence>
<protein>
    <recommendedName>
        <fullName evidence="5">Signal peptidase I</fullName>
    </recommendedName>
</protein>
<dbReference type="Pfam" id="PF17957">
    <property type="entry name" value="Big_7"/>
    <property type="match status" value="3"/>
</dbReference>
<proteinExistence type="predicted"/>
<keyword evidence="2" id="KW-0732">Signal</keyword>
<evidence type="ECO:0000313" key="3">
    <source>
        <dbReference type="EMBL" id="NYD32199.1"/>
    </source>
</evidence>
<evidence type="ECO:0000313" key="4">
    <source>
        <dbReference type="Proteomes" id="UP000582231"/>
    </source>
</evidence>
<sequence>MRLPTTLRLAVLGLLGAWLVLASTASSDATYVRSTTNTATVRAAADWTPPALALAQPATPVQGTLTLTASATDAESGLASVVFQYLAPGSSSWTTACTTTTAPYACAWDTRAGADGGYDLRARAVNGAGYTTVSDVVSTTVANNVLVVLANPGEVVRGTVSLKTSVYNGGALPWLVTVQYTTSGGSSWKTLCSGLSAPFTCSWPTTAFSNDSFDLRAVATAGPTSSISAVVGDVLVDNAAPTVTMVDPGSPLSGTTTFTATASDAGAGVQQVVLQYAPSGGGYQTLCTLTADPYSCRYATTALADGSYAFRAVATDVAGNTATSSAVTGRVVDNTVSSVSLDDPGAFLSGRATITAQASSTSGIASVRIQYAVGGTTSWTDLCTATATPYACTWDTTTVPNGSYDLRAVLTDGRGATSTSAVVSGRKVDNSRLRAVDVQTANGDGTAGHVDAGDTLTLTYGDVVAPGSITAGWTGTALPVTVRLRDGNLLGGTSKTDAIDVLRNGAAVQLGSVGLREDYVKGRKTAQLNATMTATTVTVDGVDRTVVTITLGTLASGGGLRTVTTPSTMLWTPSTAAQSPSGGACAATPATESGAADREF</sequence>
<dbReference type="RefSeq" id="WP_179728411.1">
    <property type="nucleotide sequence ID" value="NZ_BAABEF010000001.1"/>
</dbReference>
<evidence type="ECO:0000256" key="2">
    <source>
        <dbReference type="SAM" id="SignalP"/>
    </source>
</evidence>
<evidence type="ECO:0008006" key="5">
    <source>
        <dbReference type="Google" id="ProtNLM"/>
    </source>
</evidence>
<reference evidence="3 4" key="1">
    <citation type="submission" date="2020-07" db="EMBL/GenBank/DDBJ databases">
        <title>Sequencing the genomes of 1000 actinobacteria strains.</title>
        <authorList>
            <person name="Klenk H.-P."/>
        </authorList>
    </citation>
    <scope>NUCLEOTIDE SEQUENCE [LARGE SCALE GENOMIC DNA]</scope>
    <source>
        <strain evidence="3 4">DSM 19082</strain>
    </source>
</reference>
<feature type="signal peptide" evidence="2">
    <location>
        <begin position="1"/>
        <end position="22"/>
    </location>
</feature>
<organism evidence="3 4">
    <name type="scientific">Nocardioides kongjuensis</name>
    <dbReference type="NCBI Taxonomy" id="349522"/>
    <lineage>
        <taxon>Bacteria</taxon>
        <taxon>Bacillati</taxon>
        <taxon>Actinomycetota</taxon>
        <taxon>Actinomycetes</taxon>
        <taxon>Propionibacteriales</taxon>
        <taxon>Nocardioidaceae</taxon>
        <taxon>Nocardioides</taxon>
    </lineage>
</organism>
<keyword evidence="4" id="KW-1185">Reference proteome</keyword>
<name>A0A852RNF2_9ACTN</name>
<dbReference type="Proteomes" id="UP000582231">
    <property type="component" value="Unassembled WGS sequence"/>
</dbReference>